<evidence type="ECO:0000313" key="2">
    <source>
        <dbReference type="EMBL" id="RWR05546.1"/>
    </source>
</evidence>
<proteinExistence type="predicted"/>
<dbReference type="AlphaFoldDB" id="A0A443IL63"/>
<dbReference type="InterPro" id="IPR025439">
    <property type="entry name" value="Spore_coat_CotO"/>
</dbReference>
<dbReference type="OrthoDB" id="2934971at2"/>
<sequence>MKEKGRKKPQKPLLFIEQPSLKEPNHRMQSQYRSSTGPPAAFNSNFKDSVAVDRHQTKKRKVSFGEEKFIFEEEEVGEKIGEKQVEENKPVSAVDYFRFHAHNSNRPARGGLNPVKSFTSMTIEEKLHHLSSKPQFYSCTFSTPLGGVKGKLYAADKEKIVVKADSGELATIEKKDLLGIRINA</sequence>
<name>A0A443IL63_9BACI</name>
<comment type="caution">
    <text evidence="2">The sequence shown here is derived from an EMBL/GenBank/DDBJ whole genome shotgun (WGS) entry which is preliminary data.</text>
</comment>
<keyword evidence="3" id="KW-1185">Reference proteome</keyword>
<organism evidence="2 3">
    <name type="scientific">Siminovitchia fortis</name>
    <dbReference type="NCBI Taxonomy" id="254758"/>
    <lineage>
        <taxon>Bacteria</taxon>
        <taxon>Bacillati</taxon>
        <taxon>Bacillota</taxon>
        <taxon>Bacilli</taxon>
        <taxon>Bacillales</taxon>
        <taxon>Bacillaceae</taxon>
        <taxon>Siminovitchia</taxon>
    </lineage>
</organism>
<feature type="region of interest" description="Disordered" evidence="1">
    <location>
        <begin position="1"/>
        <end position="49"/>
    </location>
</feature>
<dbReference type="Proteomes" id="UP000273811">
    <property type="component" value="Unassembled WGS sequence"/>
</dbReference>
<reference evidence="2" key="1">
    <citation type="submission" date="2018-12" db="EMBL/GenBank/DDBJ databases">
        <authorList>
            <person name="Sun L."/>
            <person name="Chen Z."/>
        </authorList>
    </citation>
    <scope>NUCLEOTIDE SEQUENCE [LARGE SCALE GENOMIC DNA]</scope>
    <source>
        <strain evidence="2">DSM 16012</strain>
    </source>
</reference>
<gene>
    <name evidence="2" type="ORF">D4N35_015390</name>
</gene>
<evidence type="ECO:0000256" key="1">
    <source>
        <dbReference type="SAM" id="MobiDB-lite"/>
    </source>
</evidence>
<dbReference type="Pfam" id="PF14153">
    <property type="entry name" value="Spore_coat_CotO"/>
    <property type="match status" value="1"/>
</dbReference>
<protein>
    <submittedName>
        <fullName evidence="2">Uncharacterized protein</fullName>
    </submittedName>
</protein>
<dbReference type="RefSeq" id="WP_120075281.1">
    <property type="nucleotide sequence ID" value="NZ_CP126113.1"/>
</dbReference>
<dbReference type="GeneID" id="56390278"/>
<feature type="compositionally biased region" description="Polar residues" evidence="1">
    <location>
        <begin position="27"/>
        <end position="47"/>
    </location>
</feature>
<evidence type="ECO:0000313" key="3">
    <source>
        <dbReference type="Proteomes" id="UP000273811"/>
    </source>
</evidence>
<dbReference type="EMBL" id="QYTU02000043">
    <property type="protein sequence ID" value="RWR05546.1"/>
    <property type="molecule type" value="Genomic_DNA"/>
</dbReference>
<feature type="compositionally biased region" description="Basic residues" evidence="1">
    <location>
        <begin position="1"/>
        <end position="10"/>
    </location>
</feature>
<accession>A0A443IL63</accession>